<feature type="chain" id="PRO_5034355139" description="PA14 domain-containing protein" evidence="1">
    <location>
        <begin position="22"/>
        <end position="636"/>
    </location>
</feature>
<dbReference type="InterPro" id="IPR011658">
    <property type="entry name" value="PA14_dom"/>
</dbReference>
<reference evidence="3 4" key="1">
    <citation type="submission" date="2020-05" db="EMBL/GenBank/DDBJ databases">
        <authorList>
            <person name="Casaregola S."/>
            <person name="Devillers H."/>
            <person name="Grondin C."/>
        </authorList>
    </citation>
    <scope>NUCLEOTIDE SEQUENCE [LARGE SCALE GENOMIC DNA]</scope>
    <source>
        <strain evidence="3 4">CLIB 1767</strain>
    </source>
</reference>
<organism evidence="3 4">
    <name type="scientific">Maudiozyma barnettii</name>
    <dbReference type="NCBI Taxonomy" id="61262"/>
    <lineage>
        <taxon>Eukaryota</taxon>
        <taxon>Fungi</taxon>
        <taxon>Dikarya</taxon>
        <taxon>Ascomycota</taxon>
        <taxon>Saccharomycotina</taxon>
        <taxon>Saccharomycetes</taxon>
        <taxon>Saccharomycetales</taxon>
        <taxon>Saccharomycetaceae</taxon>
        <taxon>Maudiozyma</taxon>
    </lineage>
</organism>
<dbReference type="Pfam" id="PF07691">
    <property type="entry name" value="PA14"/>
    <property type="match status" value="1"/>
</dbReference>
<evidence type="ECO:0000259" key="2">
    <source>
        <dbReference type="PROSITE" id="PS51820"/>
    </source>
</evidence>
<dbReference type="PROSITE" id="PS51820">
    <property type="entry name" value="PA14"/>
    <property type="match status" value="1"/>
</dbReference>
<dbReference type="AlphaFoldDB" id="A0A8H2ZK62"/>
<feature type="signal peptide" evidence="1">
    <location>
        <begin position="1"/>
        <end position="21"/>
    </location>
</feature>
<comment type="caution">
    <text evidence="3">The sequence shown here is derived from an EMBL/GenBank/DDBJ whole genome shotgun (WGS) entry which is preliminary data.</text>
</comment>
<evidence type="ECO:0000256" key="1">
    <source>
        <dbReference type="SAM" id="SignalP"/>
    </source>
</evidence>
<protein>
    <recommendedName>
        <fullName evidence="2">PA14 domain-containing protein</fullName>
    </recommendedName>
</protein>
<accession>A0A8H2ZK62</accession>
<sequence>MFKRYNGSILLLLTLFRLVFAGLPDCKMNYVPPSPPGFTYDLYPEIYYTRPLYFDGLSPLRIMFRPNVLGIPIYEGTATGLQFYLTGNFPGATIINGTVYDNSITVSNFSMTADAWLRVDQSGYYTFIILSDFSAVMTINNDTSRLCSTQPFADGFNDTFFISSSNAAPTKQHSTGTVYLYAGIPYELGLTFAHPVGLPYLQLSLIDPNGQYHSDISYLLTQLDVSDGALLKPTLLYDLVNVTSTIEWGGDSTTLLSVTSTATTGPDNSLTVTSIYYIGTPLLNVTSTISSIIPTSISTESLSTVLVSTSMISNSTIMTNTTQLSTILSVNFTEYTDEKTHESSRSANESSSASLTVFVYSSSLFDVETGSDNSSSFQTPIMTSEVPSTASPIQGVSFGNSSFASEVTSSNNVTSKNKLLTSESLLRSSQNSIIESEPIKVTSSSELAQQITIIESKVSDNHFSRSSSEYLDINDSTGVTTITSMIATSDKRSNVISVSQSIPNDIILTTKTISAEIYTVIIAECSSCLNSQRTITLAVSTTNSNVCIDQSFLTNYGKQSVSSTVVKPRFSNADIVSAIPVDGVEPASKVSIISSHHIRPSSISVAVVAVNNAPFLANNSFMGVLVFVISFTLFSF</sequence>
<dbReference type="GeneID" id="64860352"/>
<keyword evidence="4" id="KW-1185">Reference proteome</keyword>
<proteinExistence type="predicted"/>
<feature type="domain" description="PA14" evidence="2">
    <location>
        <begin position="55"/>
        <end position="219"/>
    </location>
</feature>
<evidence type="ECO:0000313" key="3">
    <source>
        <dbReference type="EMBL" id="CAB4257237.1"/>
    </source>
</evidence>
<name>A0A8H2ZK62_9SACH</name>
<dbReference type="InterPro" id="IPR037524">
    <property type="entry name" value="PA14/GLEYA"/>
</dbReference>
<gene>
    <name evidence="3" type="ORF">KABA2_13S06182</name>
</gene>
<dbReference type="RefSeq" id="XP_041409081.1">
    <property type="nucleotide sequence ID" value="XM_041553147.1"/>
</dbReference>
<dbReference type="Gene3D" id="2.60.120.1560">
    <property type="match status" value="1"/>
</dbReference>
<keyword evidence="1" id="KW-0732">Signal</keyword>
<evidence type="ECO:0000313" key="4">
    <source>
        <dbReference type="Proteomes" id="UP000644660"/>
    </source>
</evidence>
<dbReference type="Proteomes" id="UP000644660">
    <property type="component" value="Unassembled WGS sequence"/>
</dbReference>
<dbReference type="EMBL" id="CAEFZW010000013">
    <property type="protein sequence ID" value="CAB4257237.1"/>
    <property type="molecule type" value="Genomic_DNA"/>
</dbReference>